<dbReference type="GeneID" id="106794186"/>
<keyword evidence="7 19" id="KW-0812">Transmembrane</keyword>
<keyword evidence="3" id="KW-0723">Serine/threonine-protein kinase</keyword>
<evidence type="ECO:0000256" key="15">
    <source>
        <dbReference type="ARBA" id="ARBA00023170"/>
    </source>
</evidence>
<evidence type="ECO:0000256" key="13">
    <source>
        <dbReference type="ARBA" id="ARBA00022989"/>
    </source>
</evidence>
<comment type="catalytic activity">
    <reaction evidence="16">
        <text>L-threonyl-[protein] + ATP = O-phospho-L-threonyl-[protein] + ADP + H(+)</text>
        <dbReference type="Rhea" id="RHEA:46608"/>
        <dbReference type="Rhea" id="RHEA-COMP:11060"/>
        <dbReference type="Rhea" id="RHEA-COMP:11605"/>
        <dbReference type="ChEBI" id="CHEBI:15378"/>
        <dbReference type="ChEBI" id="CHEBI:30013"/>
        <dbReference type="ChEBI" id="CHEBI:30616"/>
        <dbReference type="ChEBI" id="CHEBI:61977"/>
        <dbReference type="ChEBI" id="CHEBI:456216"/>
        <dbReference type="EC" id="2.7.11.1"/>
    </reaction>
</comment>
<dbReference type="EMBL" id="CM000846">
    <property type="protein sequence ID" value="KRH23352.1"/>
    <property type="molecule type" value="Genomic_DNA"/>
</dbReference>
<dbReference type="EC" id="2.7.11.1" evidence="2"/>
<dbReference type="GO" id="GO:0005524">
    <property type="term" value="F:ATP binding"/>
    <property type="evidence" value="ECO:0007669"/>
    <property type="project" value="UniProtKB-UniRule"/>
</dbReference>
<dbReference type="Gramene" id="KRH23352">
    <property type="protein sequence ID" value="KRH23352"/>
    <property type="gene ID" value="GLYMA_13G352800"/>
</dbReference>
<keyword evidence="11" id="KW-0418">Kinase</keyword>
<reference evidence="22" key="3">
    <citation type="submission" date="2018-07" db="EMBL/GenBank/DDBJ databases">
        <title>WGS assembly of Glycine max.</title>
        <authorList>
            <person name="Schmutz J."/>
            <person name="Cannon S."/>
            <person name="Schlueter J."/>
            <person name="Ma J."/>
            <person name="Mitros T."/>
            <person name="Nelson W."/>
            <person name="Hyten D."/>
            <person name="Song Q."/>
            <person name="Thelen J."/>
            <person name="Cheng J."/>
            <person name="Xu D."/>
            <person name="Hellsten U."/>
            <person name="May G."/>
            <person name="Yu Y."/>
            <person name="Sakurai T."/>
            <person name="Umezawa T."/>
            <person name="Bhattacharyya M."/>
            <person name="Sandhu D."/>
            <person name="Valliyodan B."/>
            <person name="Lindquist E."/>
            <person name="Peto M."/>
            <person name="Grant D."/>
            <person name="Shu S."/>
            <person name="Goodstein D."/>
            <person name="Barry K."/>
            <person name="Futrell-Griggs M."/>
            <person name="Abernathy B."/>
            <person name="Du J."/>
            <person name="Tian Z."/>
            <person name="Zhu L."/>
            <person name="Gill N."/>
            <person name="Joshi T."/>
            <person name="Libault M."/>
            <person name="Sethuraman A."/>
            <person name="Zhang X."/>
            <person name="Shinozaki K."/>
            <person name="Nguyen H."/>
            <person name="Wing R."/>
            <person name="Cregan P."/>
            <person name="Specht J."/>
            <person name="Grimwood J."/>
            <person name="Rokhsar D."/>
            <person name="Stacey G."/>
            <person name="Shoemaker R."/>
            <person name="Jackson S."/>
        </authorList>
    </citation>
    <scope>NUCLEOTIDE SEQUENCE</scope>
    <source>
        <tissue evidence="22">Callus</tissue>
    </source>
</reference>
<feature type="domain" description="Protein kinase" evidence="21">
    <location>
        <begin position="592"/>
        <end position="865"/>
    </location>
</feature>
<organism evidence="22">
    <name type="scientific">Glycine max</name>
    <name type="common">Soybean</name>
    <name type="synonym">Glycine hispida</name>
    <dbReference type="NCBI Taxonomy" id="3847"/>
    <lineage>
        <taxon>Eukaryota</taxon>
        <taxon>Viridiplantae</taxon>
        <taxon>Streptophyta</taxon>
        <taxon>Embryophyta</taxon>
        <taxon>Tracheophyta</taxon>
        <taxon>Spermatophyta</taxon>
        <taxon>Magnoliopsida</taxon>
        <taxon>eudicotyledons</taxon>
        <taxon>Gunneridae</taxon>
        <taxon>Pentapetalae</taxon>
        <taxon>rosids</taxon>
        <taxon>fabids</taxon>
        <taxon>Fabales</taxon>
        <taxon>Fabaceae</taxon>
        <taxon>Papilionoideae</taxon>
        <taxon>50 kb inversion clade</taxon>
        <taxon>NPAAA clade</taxon>
        <taxon>indigoferoid/millettioid clade</taxon>
        <taxon>Phaseoleae</taxon>
        <taxon>Glycine</taxon>
        <taxon>Glycine subgen. Soja</taxon>
    </lineage>
</organism>
<proteinExistence type="predicted"/>
<keyword evidence="13 19" id="KW-1133">Transmembrane helix</keyword>
<evidence type="ECO:0000256" key="17">
    <source>
        <dbReference type="ARBA" id="ARBA00048679"/>
    </source>
</evidence>
<dbReference type="Pfam" id="PF00560">
    <property type="entry name" value="LRR_1"/>
    <property type="match status" value="2"/>
</dbReference>
<feature type="chain" id="PRO_5014578664" description="non-specific serine/threonine protein kinase" evidence="20">
    <location>
        <begin position="19"/>
        <end position="899"/>
    </location>
</feature>
<dbReference type="OrthoDB" id="2017114at2759"/>
<feature type="binding site" evidence="18">
    <location>
        <position position="619"/>
    </location>
    <ligand>
        <name>ATP</name>
        <dbReference type="ChEBI" id="CHEBI:30616"/>
    </ligand>
</feature>
<keyword evidence="12 18" id="KW-0067">ATP-binding</keyword>
<dbReference type="FunFam" id="1.10.510.10:FF:000146">
    <property type="entry name" value="LRR receptor-like serine/threonine-protein kinase IOS1"/>
    <property type="match status" value="1"/>
</dbReference>
<dbReference type="PROSITE" id="PS50011">
    <property type="entry name" value="PROTEIN_KINASE_DOM"/>
    <property type="match status" value="1"/>
</dbReference>
<dbReference type="HOGENOM" id="CLU_000288_41_1_1"/>
<keyword evidence="24" id="KW-1185">Reference proteome</keyword>
<keyword evidence="14 19" id="KW-0472">Membrane</keyword>
<dbReference type="KEGG" id="gmx:106794186"/>
<dbReference type="CDD" id="cd14066">
    <property type="entry name" value="STKc_IRAK"/>
    <property type="match status" value="1"/>
</dbReference>
<dbReference type="GO" id="GO:0004674">
    <property type="term" value="F:protein serine/threonine kinase activity"/>
    <property type="evidence" value="ECO:0007669"/>
    <property type="project" value="UniProtKB-KW"/>
</dbReference>
<comment type="subcellular location">
    <subcellularLocation>
        <location evidence="1">Membrane</location>
        <topology evidence="1">Single-pass membrane protein</topology>
    </subcellularLocation>
</comment>
<dbReference type="Pfam" id="PF07714">
    <property type="entry name" value="PK_Tyr_Ser-Thr"/>
    <property type="match status" value="1"/>
</dbReference>
<evidence type="ECO:0000256" key="4">
    <source>
        <dbReference type="ARBA" id="ARBA00022553"/>
    </source>
</evidence>
<evidence type="ECO:0000256" key="8">
    <source>
        <dbReference type="ARBA" id="ARBA00022729"/>
    </source>
</evidence>
<dbReference type="Gene3D" id="1.10.510.10">
    <property type="entry name" value="Transferase(Phosphotransferase) domain 1"/>
    <property type="match status" value="1"/>
</dbReference>
<dbReference type="Proteomes" id="UP000008827">
    <property type="component" value="Chromosome 13"/>
</dbReference>
<evidence type="ECO:0000256" key="18">
    <source>
        <dbReference type="PROSITE-ProRule" id="PRU10141"/>
    </source>
</evidence>
<dbReference type="OMA" id="WYLWWTL"/>
<evidence type="ECO:0000256" key="6">
    <source>
        <dbReference type="ARBA" id="ARBA00022679"/>
    </source>
</evidence>
<keyword evidence="4" id="KW-0597">Phosphoprotein</keyword>
<dbReference type="SMART" id="SM00220">
    <property type="entry name" value="S_TKc"/>
    <property type="match status" value="1"/>
</dbReference>
<dbReference type="SUPFAM" id="SSF52058">
    <property type="entry name" value="L domain-like"/>
    <property type="match status" value="1"/>
</dbReference>
<dbReference type="FunFam" id="3.80.10.10:FF:000129">
    <property type="entry name" value="Leucine-rich repeat receptor-like kinase"/>
    <property type="match status" value="1"/>
</dbReference>
<dbReference type="PANTHER" id="PTHR45631:SF202">
    <property type="entry name" value="SENESCENCE-INDUCED RECEPTOR-LIKE SERINE_THREONINE-PROTEIN KINASE"/>
    <property type="match status" value="1"/>
</dbReference>
<keyword evidence="15" id="KW-0675">Receptor</keyword>
<keyword evidence="6" id="KW-0808">Transferase</keyword>
<dbReference type="RefSeq" id="XP_014621602.1">
    <property type="nucleotide sequence ID" value="XM_014766116.3"/>
</dbReference>
<evidence type="ECO:0000313" key="23">
    <source>
        <dbReference type="EnsemblPlants" id="KRH23352"/>
    </source>
</evidence>
<accession>I1M5F0</accession>
<evidence type="ECO:0000256" key="16">
    <source>
        <dbReference type="ARBA" id="ARBA00047899"/>
    </source>
</evidence>
<dbReference type="PaxDb" id="3847-GLYMA13G42930.1"/>
<dbReference type="InterPro" id="IPR001245">
    <property type="entry name" value="Ser-Thr/Tyr_kinase_cat_dom"/>
</dbReference>
<dbReference type="GO" id="GO:0016020">
    <property type="term" value="C:membrane"/>
    <property type="evidence" value="ECO:0007669"/>
    <property type="project" value="UniProtKB-SubCell"/>
</dbReference>
<keyword evidence="10 18" id="KW-0547">Nucleotide-binding</keyword>
<dbReference type="EnsemblPlants" id="KRH23352">
    <property type="protein sequence ID" value="KRH23352"/>
    <property type="gene ID" value="GLYMA_13G352800"/>
</dbReference>
<dbReference type="InterPro" id="IPR001611">
    <property type="entry name" value="Leu-rich_rpt"/>
</dbReference>
<dbReference type="InterPro" id="IPR000719">
    <property type="entry name" value="Prot_kinase_dom"/>
</dbReference>
<dbReference type="InterPro" id="IPR017441">
    <property type="entry name" value="Protein_kinase_ATP_BS"/>
</dbReference>
<dbReference type="eggNOG" id="ENOG502QQCZ">
    <property type="taxonomic scope" value="Eukaryota"/>
</dbReference>
<dbReference type="SMR" id="I1M5F0"/>
<dbReference type="InterPro" id="IPR024788">
    <property type="entry name" value="Malectin-like_Carb-bd_dom"/>
</dbReference>
<dbReference type="SUPFAM" id="SSF56112">
    <property type="entry name" value="Protein kinase-like (PK-like)"/>
    <property type="match status" value="1"/>
</dbReference>
<evidence type="ECO:0000256" key="2">
    <source>
        <dbReference type="ARBA" id="ARBA00012513"/>
    </source>
</evidence>
<sequence>MGMSRSFLVGFIGGLVLAVLIQAQDQSGFISIDCGAPAGVSYTELTRTGINYISDANFIDTGVSRKIVSELKSVYQQQLWDVRSFPEGKRNCYKISITRGSTYLIRTSFLYGNYDGLNTEPQFDIHLGANRWATVIIYNATIYYAKEIIHVPSQDYVQICLVNTGHGIPFISAIELRTLKNDTYVTQFGSLETYNDYERCDLGSNTGGYRYKDDVYDRFWNTCDFDEDWTPVLNASIPADSLEQNDYEPPAIVLSTAVTPANVSVPLVIKWVPQDPTDQFYVYMHFLEIQVLATNQTRQFSITENGKTWFPNLSPTNQSVDTIYSLRAVSGEQIKYSFEMTENSTLPPIISAIEIYRVIDFQQSDTFQGDVDAITAIKSVYGVTRDWQGDPCAPIDYLWDGLNCTYPGNDSPRITTLNLSSSGLSGKIDPSILNLTMLENLDLSNNSLKDEVPDFLSQLQHLKILNLEKNNLSGSIPSTLVEKSKEGSLALSVGQNPYLCESGQCNQKEKEKEKGKDEKSIVTPVVASVGGAVILLVVLVAILWTLKRRKSKAPMVEKDQSQISLQYTDQDDSFLQSKKQIYSYSDVLKITNNFNAILGKGGFGTVYLGYIDDTPVAVKMLSPSSVHGYQQFQAEVKLLMRVHHKCLTSLVGYCNEGNDKCLIYEYMANGNLQEHLTGKRSKTKFFTWEERLRIAVDAALGLEYLQNGCKPPIIHRDVKSTNILLNEHFQAKLSDFGLSKIIPTDGVTHVSTVVAGTPGYLDPEYFITNRLTEKSDVYSFGVVLLEIITSQPVIARKEESIHISEWVSSLIAKGDIEAIVDPRLEGDFDSNSVWKAVEIATACLSPNMNKRPITSVIVIELKESLAMELARTKYSGVETRDSVKTVTMNLNTEFSPQAR</sequence>
<evidence type="ECO:0000313" key="24">
    <source>
        <dbReference type="Proteomes" id="UP000008827"/>
    </source>
</evidence>
<dbReference type="PROSITE" id="PS00107">
    <property type="entry name" value="PROTEIN_KINASE_ATP"/>
    <property type="match status" value="1"/>
</dbReference>
<evidence type="ECO:0000256" key="5">
    <source>
        <dbReference type="ARBA" id="ARBA00022614"/>
    </source>
</evidence>
<reference evidence="22 23" key="1">
    <citation type="journal article" date="2010" name="Nature">
        <title>Genome sequence of the palaeopolyploid soybean.</title>
        <authorList>
            <person name="Schmutz J."/>
            <person name="Cannon S.B."/>
            <person name="Schlueter J."/>
            <person name="Ma J."/>
            <person name="Mitros T."/>
            <person name="Nelson W."/>
            <person name="Hyten D.L."/>
            <person name="Song Q."/>
            <person name="Thelen J.J."/>
            <person name="Cheng J."/>
            <person name="Xu D."/>
            <person name="Hellsten U."/>
            <person name="May G.D."/>
            <person name="Yu Y."/>
            <person name="Sakurai T."/>
            <person name="Umezawa T."/>
            <person name="Bhattacharyya M.K."/>
            <person name="Sandhu D."/>
            <person name="Valliyodan B."/>
            <person name="Lindquist E."/>
            <person name="Peto M."/>
            <person name="Grant D."/>
            <person name="Shu S."/>
            <person name="Goodstein D."/>
            <person name="Barry K."/>
            <person name="Futrell-Griggs M."/>
            <person name="Abernathy B."/>
            <person name="Du J."/>
            <person name="Tian Z."/>
            <person name="Zhu L."/>
            <person name="Gill N."/>
            <person name="Joshi T."/>
            <person name="Libault M."/>
            <person name="Sethuraman A."/>
            <person name="Zhang X.-C."/>
            <person name="Shinozaki K."/>
            <person name="Nguyen H.T."/>
            <person name="Wing R.A."/>
            <person name="Cregan P."/>
            <person name="Specht J."/>
            <person name="Grimwood J."/>
            <person name="Rokhsar D."/>
            <person name="Stacey G."/>
            <person name="Shoemaker R.C."/>
            <person name="Jackson S.A."/>
        </authorList>
    </citation>
    <scope>NUCLEOTIDE SEQUENCE [LARGE SCALE GENOMIC DNA]</scope>
    <source>
        <strain evidence="23">cv. Williams 82</strain>
        <tissue evidence="22">Callus</tissue>
    </source>
</reference>
<evidence type="ECO:0000256" key="3">
    <source>
        <dbReference type="ARBA" id="ARBA00022527"/>
    </source>
</evidence>
<evidence type="ECO:0000256" key="11">
    <source>
        <dbReference type="ARBA" id="ARBA00022777"/>
    </source>
</evidence>
<evidence type="ECO:0000256" key="19">
    <source>
        <dbReference type="SAM" id="Phobius"/>
    </source>
</evidence>
<feature type="signal peptide" evidence="20">
    <location>
        <begin position="1"/>
        <end position="18"/>
    </location>
</feature>
<dbReference type="InterPro" id="IPR032675">
    <property type="entry name" value="LRR_dom_sf"/>
</dbReference>
<evidence type="ECO:0000256" key="20">
    <source>
        <dbReference type="SAM" id="SignalP"/>
    </source>
</evidence>
<feature type="transmembrane region" description="Helical" evidence="19">
    <location>
        <begin position="521"/>
        <end position="546"/>
    </location>
</feature>
<reference evidence="23" key="2">
    <citation type="submission" date="2018-02" db="UniProtKB">
        <authorList>
            <consortium name="EnsemblPlants"/>
        </authorList>
    </citation>
    <scope>IDENTIFICATION</scope>
    <source>
        <strain evidence="23">Williams 82</strain>
    </source>
</reference>
<dbReference type="FunFam" id="3.30.200.20:FF:000394">
    <property type="entry name" value="Leucine-rich repeat receptor-like protein kinase"/>
    <property type="match status" value="1"/>
</dbReference>
<dbReference type="InterPro" id="IPR011009">
    <property type="entry name" value="Kinase-like_dom_sf"/>
</dbReference>
<dbReference type="PROSITE" id="PS00108">
    <property type="entry name" value="PROTEIN_KINASE_ST"/>
    <property type="match status" value="1"/>
</dbReference>
<evidence type="ECO:0000256" key="10">
    <source>
        <dbReference type="ARBA" id="ARBA00022741"/>
    </source>
</evidence>
<evidence type="ECO:0000256" key="12">
    <source>
        <dbReference type="ARBA" id="ARBA00022840"/>
    </source>
</evidence>
<evidence type="ECO:0000256" key="1">
    <source>
        <dbReference type="ARBA" id="ARBA00004167"/>
    </source>
</evidence>
<protein>
    <recommendedName>
        <fullName evidence="2">non-specific serine/threonine protein kinase</fullName>
        <ecNumber evidence="2">2.7.11.1</ecNumber>
    </recommendedName>
</protein>
<dbReference type="InterPro" id="IPR008271">
    <property type="entry name" value="Ser/Thr_kinase_AS"/>
</dbReference>
<dbReference type="Pfam" id="PF12819">
    <property type="entry name" value="Malectin_like"/>
    <property type="match status" value="1"/>
</dbReference>
<name>I1M5F0_SOYBN</name>
<keyword evidence="9" id="KW-0677">Repeat</keyword>
<dbReference type="Gene3D" id="3.30.200.20">
    <property type="entry name" value="Phosphorylase Kinase, domain 1"/>
    <property type="match status" value="1"/>
</dbReference>
<dbReference type="Gene3D" id="3.80.10.10">
    <property type="entry name" value="Ribonuclease Inhibitor"/>
    <property type="match status" value="1"/>
</dbReference>
<comment type="catalytic activity">
    <reaction evidence="17">
        <text>L-seryl-[protein] + ATP = O-phospho-L-seryl-[protein] + ADP + H(+)</text>
        <dbReference type="Rhea" id="RHEA:17989"/>
        <dbReference type="Rhea" id="RHEA-COMP:9863"/>
        <dbReference type="Rhea" id="RHEA-COMP:11604"/>
        <dbReference type="ChEBI" id="CHEBI:15378"/>
        <dbReference type="ChEBI" id="CHEBI:29999"/>
        <dbReference type="ChEBI" id="CHEBI:30616"/>
        <dbReference type="ChEBI" id="CHEBI:83421"/>
        <dbReference type="ChEBI" id="CHEBI:456216"/>
        <dbReference type="EC" id="2.7.11.1"/>
    </reaction>
</comment>
<evidence type="ECO:0000256" key="14">
    <source>
        <dbReference type="ARBA" id="ARBA00023136"/>
    </source>
</evidence>
<evidence type="ECO:0000259" key="21">
    <source>
        <dbReference type="PROSITE" id="PS50011"/>
    </source>
</evidence>
<evidence type="ECO:0000256" key="9">
    <source>
        <dbReference type="ARBA" id="ARBA00022737"/>
    </source>
</evidence>
<keyword evidence="5" id="KW-0433">Leucine-rich repeat</keyword>
<keyword evidence="8 20" id="KW-0732">Signal</keyword>
<gene>
    <name evidence="23" type="primary">LOC106794186</name>
    <name evidence="22" type="ORF">GLYMA_13G352800</name>
</gene>
<evidence type="ECO:0000256" key="7">
    <source>
        <dbReference type="ARBA" id="ARBA00022692"/>
    </source>
</evidence>
<dbReference type="AlphaFoldDB" id="I1M5F0"/>
<dbReference type="PANTHER" id="PTHR45631">
    <property type="entry name" value="OS07G0107800 PROTEIN-RELATED"/>
    <property type="match status" value="1"/>
</dbReference>
<evidence type="ECO:0000313" key="22">
    <source>
        <dbReference type="EMBL" id="KRH23352.1"/>
    </source>
</evidence>